<feature type="signal peptide" evidence="6">
    <location>
        <begin position="1"/>
        <end position="18"/>
    </location>
</feature>
<evidence type="ECO:0000256" key="4">
    <source>
        <dbReference type="ARBA" id="ARBA00023295"/>
    </source>
</evidence>
<evidence type="ECO:0000256" key="1">
    <source>
        <dbReference type="ARBA" id="ARBA00009865"/>
    </source>
</evidence>
<evidence type="ECO:0000313" key="8">
    <source>
        <dbReference type="Proteomes" id="UP000250140"/>
    </source>
</evidence>
<dbReference type="Gene3D" id="2.115.10.20">
    <property type="entry name" value="Glycosyl hydrolase domain, family 43"/>
    <property type="match status" value="1"/>
</dbReference>
<dbReference type="SUPFAM" id="SSF75005">
    <property type="entry name" value="Arabinanase/levansucrase/invertase"/>
    <property type="match status" value="1"/>
</dbReference>
<dbReference type="InterPro" id="IPR006710">
    <property type="entry name" value="Glyco_hydro_43"/>
</dbReference>
<keyword evidence="2 6" id="KW-0732">Signal</keyword>
<gene>
    <name evidence="7" type="ORF">AOQ84DRAFT_432856</name>
</gene>
<evidence type="ECO:0000256" key="3">
    <source>
        <dbReference type="ARBA" id="ARBA00022801"/>
    </source>
</evidence>
<keyword evidence="8" id="KW-1185">Reference proteome</keyword>
<keyword evidence="4 5" id="KW-0326">Glycosidase</keyword>
<dbReference type="Pfam" id="PF04616">
    <property type="entry name" value="Glyco_hydro_43"/>
    <property type="match status" value="1"/>
</dbReference>
<dbReference type="InterPro" id="IPR023296">
    <property type="entry name" value="Glyco_hydro_beta-prop_sf"/>
</dbReference>
<feature type="chain" id="PRO_5034863131" evidence="6">
    <location>
        <begin position="19"/>
        <end position="284"/>
    </location>
</feature>
<accession>A0A8E2JQQ3</accession>
<dbReference type="OrthoDB" id="272289at2759"/>
<reference evidence="7 8" key="1">
    <citation type="journal article" date="2016" name="Nat. Commun.">
        <title>Ectomycorrhizal ecology is imprinted in the genome of the dominant symbiotic fungus Cenococcum geophilum.</title>
        <authorList>
            <consortium name="DOE Joint Genome Institute"/>
            <person name="Peter M."/>
            <person name="Kohler A."/>
            <person name="Ohm R.A."/>
            <person name="Kuo A."/>
            <person name="Krutzmann J."/>
            <person name="Morin E."/>
            <person name="Arend M."/>
            <person name="Barry K.W."/>
            <person name="Binder M."/>
            <person name="Choi C."/>
            <person name="Clum A."/>
            <person name="Copeland A."/>
            <person name="Grisel N."/>
            <person name="Haridas S."/>
            <person name="Kipfer T."/>
            <person name="LaButti K."/>
            <person name="Lindquist E."/>
            <person name="Lipzen A."/>
            <person name="Maire R."/>
            <person name="Meier B."/>
            <person name="Mihaltcheva S."/>
            <person name="Molinier V."/>
            <person name="Murat C."/>
            <person name="Poggeler S."/>
            <person name="Quandt C.A."/>
            <person name="Sperisen C."/>
            <person name="Tritt A."/>
            <person name="Tisserant E."/>
            <person name="Crous P.W."/>
            <person name="Henrissat B."/>
            <person name="Nehls U."/>
            <person name="Egli S."/>
            <person name="Spatafora J.W."/>
            <person name="Grigoriev I.V."/>
            <person name="Martin F.M."/>
        </authorList>
    </citation>
    <scope>NUCLEOTIDE SEQUENCE [LARGE SCALE GENOMIC DNA]</scope>
    <source>
        <strain evidence="7 8">CBS 207.34</strain>
    </source>
</reference>
<dbReference type="GO" id="GO:0004553">
    <property type="term" value="F:hydrolase activity, hydrolyzing O-glycosyl compounds"/>
    <property type="evidence" value="ECO:0007669"/>
    <property type="project" value="InterPro"/>
</dbReference>
<dbReference type="AlphaFoldDB" id="A0A8E2JQQ3"/>
<dbReference type="EMBL" id="KV750185">
    <property type="protein sequence ID" value="OCL05897.1"/>
    <property type="molecule type" value="Genomic_DNA"/>
</dbReference>
<dbReference type="PANTHER" id="PTHR43817:SF1">
    <property type="entry name" value="HYDROLASE, FAMILY 43, PUTATIVE (AFU_ORTHOLOGUE AFUA_3G01660)-RELATED"/>
    <property type="match status" value="1"/>
</dbReference>
<comment type="similarity">
    <text evidence="1 5">Belongs to the glycosyl hydrolase 43 family.</text>
</comment>
<evidence type="ECO:0000256" key="6">
    <source>
        <dbReference type="SAM" id="SignalP"/>
    </source>
</evidence>
<evidence type="ECO:0000313" key="7">
    <source>
        <dbReference type="EMBL" id="OCL05897.1"/>
    </source>
</evidence>
<evidence type="ECO:0000256" key="5">
    <source>
        <dbReference type="RuleBase" id="RU361187"/>
    </source>
</evidence>
<organism evidence="7 8">
    <name type="scientific">Glonium stellatum</name>
    <dbReference type="NCBI Taxonomy" id="574774"/>
    <lineage>
        <taxon>Eukaryota</taxon>
        <taxon>Fungi</taxon>
        <taxon>Dikarya</taxon>
        <taxon>Ascomycota</taxon>
        <taxon>Pezizomycotina</taxon>
        <taxon>Dothideomycetes</taxon>
        <taxon>Pleosporomycetidae</taxon>
        <taxon>Gloniales</taxon>
        <taxon>Gloniaceae</taxon>
        <taxon>Glonium</taxon>
    </lineage>
</organism>
<dbReference type="PANTHER" id="PTHR43817">
    <property type="entry name" value="GLYCOSYL HYDROLASE"/>
    <property type="match status" value="1"/>
</dbReference>
<sequence>MISFRSIVFALTVSRGLASATTYTNPLKTVNGSDTFIVYTGEYYYLATTTWDNIQITRATTLNGLKTGENKVVWTDSTASRCCNVWAPEIHEISGVWYIYYTAGESTDLGYQRPYVLKGGSTPWDSYSYLVATINSQLYFIWSCFSGSLQSLCMATMSSPSVIGTAHVISTPTNSWETVGSPVNEGPQALVHNGNVFMSFSASYCWTASYSLGLLTLNSGASPLASGAWTKTGPVFGSANGNYGTGHNGFFVSPDGTQVWNSDGSPNFGTAPLLSTVLTGPSGE</sequence>
<dbReference type="Proteomes" id="UP000250140">
    <property type="component" value="Unassembled WGS sequence"/>
</dbReference>
<protein>
    <submittedName>
        <fullName evidence="7">Glycoside hydrolase family 43 protein</fullName>
    </submittedName>
</protein>
<keyword evidence="3 5" id="KW-0378">Hydrolase</keyword>
<name>A0A8E2JQQ3_9PEZI</name>
<dbReference type="CDD" id="cd18820">
    <property type="entry name" value="GH43_LbAraf43-like"/>
    <property type="match status" value="1"/>
</dbReference>
<proteinExistence type="inferred from homology"/>
<dbReference type="GO" id="GO:0005975">
    <property type="term" value="P:carbohydrate metabolic process"/>
    <property type="evidence" value="ECO:0007669"/>
    <property type="project" value="InterPro"/>
</dbReference>
<evidence type="ECO:0000256" key="2">
    <source>
        <dbReference type="ARBA" id="ARBA00022729"/>
    </source>
</evidence>